<accession>A0ABX1NA35</accession>
<evidence type="ECO:0000259" key="1">
    <source>
        <dbReference type="Pfam" id="PF01656"/>
    </source>
</evidence>
<name>A0ABX1NA35_9RHOO</name>
<dbReference type="Proteomes" id="UP000634522">
    <property type="component" value="Unassembled WGS sequence"/>
</dbReference>
<protein>
    <submittedName>
        <fullName evidence="2">AAA family ATPase</fullName>
    </submittedName>
</protein>
<dbReference type="Gene3D" id="3.40.50.300">
    <property type="entry name" value="P-loop containing nucleotide triphosphate hydrolases"/>
    <property type="match status" value="1"/>
</dbReference>
<feature type="domain" description="CobQ/CobB/MinD/ParA nucleotide binding" evidence="1">
    <location>
        <begin position="3"/>
        <end position="182"/>
    </location>
</feature>
<evidence type="ECO:0000313" key="2">
    <source>
        <dbReference type="EMBL" id="NMF96146.1"/>
    </source>
</evidence>
<dbReference type="Pfam" id="PF01656">
    <property type="entry name" value="CbiA"/>
    <property type="match status" value="1"/>
</dbReference>
<proteinExistence type="predicted"/>
<dbReference type="InterPro" id="IPR027417">
    <property type="entry name" value="P-loop_NTPase"/>
</dbReference>
<evidence type="ECO:0000313" key="3">
    <source>
        <dbReference type="Proteomes" id="UP000634522"/>
    </source>
</evidence>
<dbReference type="PIRSF" id="PIRSF009320">
    <property type="entry name" value="Nuc_binding_HP_1000"/>
    <property type="match status" value="1"/>
</dbReference>
<dbReference type="RefSeq" id="WP_169137244.1">
    <property type="nucleotide sequence ID" value="NZ_WTVS01000002.1"/>
</dbReference>
<gene>
    <name evidence="2" type="ORF">GPA27_01880</name>
</gene>
<reference evidence="2 3" key="1">
    <citation type="submission" date="2019-12" db="EMBL/GenBank/DDBJ databases">
        <title>Comparative genomics gives insights into the taxonomy of the Azoarcus-Aromatoleum group and reveals separate origins of nif in the plant-associated Azoarcus and non-plant-associated Aromatoleum sub-groups.</title>
        <authorList>
            <person name="Lafos M."/>
            <person name="Maluk M."/>
            <person name="Batista M."/>
            <person name="Junghare M."/>
            <person name="Carmona M."/>
            <person name="Faoro H."/>
            <person name="Cruz L.M."/>
            <person name="Battistoni F."/>
            <person name="De Souza E."/>
            <person name="Pedrosa F."/>
            <person name="Chen W.-M."/>
            <person name="Poole P.S."/>
            <person name="Dixon R.A."/>
            <person name="James E.K."/>
        </authorList>
    </citation>
    <scope>NUCLEOTIDE SEQUENCE [LARGE SCALE GENOMIC DNA]</scope>
    <source>
        <strain evidence="2 3">T</strain>
    </source>
</reference>
<dbReference type="InterPro" id="IPR002586">
    <property type="entry name" value="CobQ/CobB/MinD/ParA_Nub-bd_dom"/>
</dbReference>
<comment type="caution">
    <text evidence="2">The sequence shown here is derived from an EMBL/GenBank/DDBJ whole genome shotgun (WGS) entry which is preliminary data.</text>
</comment>
<sequence length="207" mass="21660">MIVAVLNSKGGVGKTTTALNLAIGRALEGRRVLAVDGDRQGSLLAAIAQREGRTPAIASAQYTDGQVLRQQVGLAKSVYDDIVIDAGGRDNSCLRAAMLLADLVVIPFVPRAYDVWALEDMQELLAEGRCVKDIDAACFLTMADPRGADNQEAASQIPAGMRALAVMVGRRKAIAESAGQGMSMLEQPGRDGKAAAELGALVAAVFH</sequence>
<dbReference type="CDD" id="cd02042">
    <property type="entry name" value="ParAB_family"/>
    <property type="match status" value="1"/>
</dbReference>
<dbReference type="InterPro" id="IPR050678">
    <property type="entry name" value="DNA_Partitioning_ATPase"/>
</dbReference>
<dbReference type="SUPFAM" id="SSF52540">
    <property type="entry name" value="P-loop containing nucleoside triphosphate hydrolases"/>
    <property type="match status" value="1"/>
</dbReference>
<dbReference type="PANTHER" id="PTHR13696:SF96">
    <property type="entry name" value="COBQ_COBB_MIND_PARA NUCLEOTIDE BINDING DOMAIN-CONTAINING PROTEIN"/>
    <property type="match status" value="1"/>
</dbReference>
<keyword evidence="3" id="KW-1185">Reference proteome</keyword>
<organism evidence="2 3">
    <name type="scientific">Aromatoleum toluolicum</name>
    <dbReference type="NCBI Taxonomy" id="90060"/>
    <lineage>
        <taxon>Bacteria</taxon>
        <taxon>Pseudomonadati</taxon>
        <taxon>Pseudomonadota</taxon>
        <taxon>Betaproteobacteria</taxon>
        <taxon>Rhodocyclales</taxon>
        <taxon>Rhodocyclaceae</taxon>
        <taxon>Aromatoleum</taxon>
    </lineage>
</organism>
<dbReference type="PANTHER" id="PTHR13696">
    <property type="entry name" value="P-LOOP CONTAINING NUCLEOSIDE TRIPHOSPHATE HYDROLASE"/>
    <property type="match status" value="1"/>
</dbReference>
<dbReference type="EMBL" id="WTVS01000002">
    <property type="protein sequence ID" value="NMF96146.1"/>
    <property type="molecule type" value="Genomic_DNA"/>
</dbReference>